<dbReference type="PANTHER" id="PTHR43179:SF12">
    <property type="entry name" value="GALACTOFURANOSYLTRANSFERASE GLFT2"/>
    <property type="match status" value="1"/>
</dbReference>
<feature type="domain" description="Glycosyltransferase 2-like" evidence="4">
    <location>
        <begin position="11"/>
        <end position="113"/>
    </location>
</feature>
<dbReference type="RefSeq" id="WP_153250136.1">
    <property type="nucleotide sequence ID" value="NZ_CP044205.1"/>
</dbReference>
<dbReference type="Pfam" id="PF00535">
    <property type="entry name" value="Glycos_transf_2"/>
    <property type="match status" value="1"/>
</dbReference>
<organism evidence="5 6">
    <name type="scientific">Candidatus Methylospira mobilis</name>
    <dbReference type="NCBI Taxonomy" id="1808979"/>
    <lineage>
        <taxon>Bacteria</taxon>
        <taxon>Pseudomonadati</taxon>
        <taxon>Pseudomonadota</taxon>
        <taxon>Gammaproteobacteria</taxon>
        <taxon>Methylococcales</taxon>
        <taxon>Methylococcaceae</taxon>
        <taxon>Candidatus Methylospira</taxon>
    </lineage>
</organism>
<dbReference type="GO" id="GO:0016757">
    <property type="term" value="F:glycosyltransferase activity"/>
    <property type="evidence" value="ECO:0007669"/>
    <property type="project" value="UniProtKB-KW"/>
</dbReference>
<dbReference type="InterPro" id="IPR029044">
    <property type="entry name" value="Nucleotide-diphossugar_trans"/>
</dbReference>
<dbReference type="EMBL" id="CP044205">
    <property type="protein sequence ID" value="QFY44167.1"/>
    <property type="molecule type" value="Genomic_DNA"/>
</dbReference>
<dbReference type="CDD" id="cd02526">
    <property type="entry name" value="GT2_RfbF_like"/>
    <property type="match status" value="1"/>
</dbReference>
<keyword evidence="2" id="KW-0328">Glycosyltransferase</keyword>
<evidence type="ECO:0000259" key="4">
    <source>
        <dbReference type="Pfam" id="PF00535"/>
    </source>
</evidence>
<sequence length="304" mass="34129">MKKLNVVAVAVTYNPEIRELERLLAQLIRQVSEVIIVDNASANAALLRDTETSTAKALHWVFLQENCGIAAAHNTGIAEARRLGASHIALFDQDSEPADDMVSCLLAALERLEGMGHSVACVGPRYLDERQDNPPPFIRVSGLHLQRCACAHGDDIVAVDYLISSGSLIPMSALDKTGGMRSDFFIDYVDIEWGMRASSQGLQSYGVCAAGMRHNLGSQPLEFLGRKIPLHSPLRHYYHFRNAVLLYKEPWVRWNWKLVDGWRLCLKYIFYSLFARPRMAHWHKMTLGVWHGLLGKTGRFDGKT</sequence>
<reference evidence="5 6" key="1">
    <citation type="submission" date="2019-09" db="EMBL/GenBank/DDBJ databases">
        <title>Ecophysiology of the spiral-shaped methanotroph Methylospira mobilis as revealed by the complete genome sequence.</title>
        <authorList>
            <person name="Oshkin I.Y."/>
            <person name="Dedysh S.N."/>
            <person name="Miroshnikov K."/>
            <person name="Danilova O.V."/>
            <person name="Hakobyan A."/>
            <person name="Liesack W."/>
        </authorList>
    </citation>
    <scope>NUCLEOTIDE SEQUENCE [LARGE SCALE GENOMIC DNA]</scope>
    <source>
        <strain evidence="5 6">Shm1</strain>
    </source>
</reference>
<evidence type="ECO:0000313" key="6">
    <source>
        <dbReference type="Proteomes" id="UP000325755"/>
    </source>
</evidence>
<name>A0A5Q0BQ05_9GAMM</name>
<dbReference type="InterPro" id="IPR006446">
    <property type="entry name" value="RhaTrfase"/>
</dbReference>
<dbReference type="Gene3D" id="3.90.550.10">
    <property type="entry name" value="Spore Coat Polysaccharide Biosynthesis Protein SpsA, Chain A"/>
    <property type="match status" value="1"/>
</dbReference>
<dbReference type="AlphaFoldDB" id="A0A5Q0BQ05"/>
<accession>A0A5Q0BQ05</accession>
<evidence type="ECO:0000256" key="3">
    <source>
        <dbReference type="ARBA" id="ARBA00022679"/>
    </source>
</evidence>
<keyword evidence="3 5" id="KW-0808">Transferase</keyword>
<evidence type="ECO:0000256" key="1">
    <source>
        <dbReference type="ARBA" id="ARBA00006739"/>
    </source>
</evidence>
<dbReference type="InParanoid" id="A0A5Q0BQ05"/>
<dbReference type="InterPro" id="IPR001173">
    <property type="entry name" value="Glyco_trans_2-like"/>
</dbReference>
<evidence type="ECO:0000313" key="5">
    <source>
        <dbReference type="EMBL" id="QFY44167.1"/>
    </source>
</evidence>
<comment type="similarity">
    <text evidence="1">Belongs to the glycosyltransferase 2 family.</text>
</comment>
<evidence type="ECO:0000256" key="2">
    <source>
        <dbReference type="ARBA" id="ARBA00022676"/>
    </source>
</evidence>
<dbReference type="Proteomes" id="UP000325755">
    <property type="component" value="Chromosome"/>
</dbReference>
<dbReference type="NCBIfam" id="TIGR01556">
    <property type="entry name" value="rhamnosyltran"/>
    <property type="match status" value="1"/>
</dbReference>
<protein>
    <submittedName>
        <fullName evidence="5">Glycosyltransferase family 2 protein</fullName>
    </submittedName>
</protein>
<keyword evidence="6" id="KW-1185">Reference proteome</keyword>
<dbReference type="KEGG" id="mmob:F6R98_17255"/>
<dbReference type="SUPFAM" id="SSF53448">
    <property type="entry name" value="Nucleotide-diphospho-sugar transferases"/>
    <property type="match status" value="1"/>
</dbReference>
<dbReference type="PANTHER" id="PTHR43179">
    <property type="entry name" value="RHAMNOSYLTRANSFERASE WBBL"/>
    <property type="match status" value="1"/>
</dbReference>
<dbReference type="OrthoDB" id="9771846at2"/>
<proteinExistence type="inferred from homology"/>
<gene>
    <name evidence="5" type="ORF">F6R98_17255</name>
</gene>